<keyword evidence="3" id="KW-1185">Reference proteome</keyword>
<dbReference type="InterPro" id="IPR013216">
    <property type="entry name" value="Methyltransf_11"/>
</dbReference>
<protein>
    <submittedName>
        <fullName evidence="2">Methyltransferase domain-containing protein</fullName>
    </submittedName>
</protein>
<dbReference type="Proteomes" id="UP000321533">
    <property type="component" value="Chromosome"/>
</dbReference>
<proteinExistence type="predicted"/>
<dbReference type="KEGG" id="pgin:FRZ67_04425"/>
<dbReference type="GO" id="GO:0032259">
    <property type="term" value="P:methylation"/>
    <property type="evidence" value="ECO:0007669"/>
    <property type="project" value="UniProtKB-KW"/>
</dbReference>
<keyword evidence="2" id="KW-0489">Methyltransferase</keyword>
<dbReference type="PANTHER" id="PTHR43591">
    <property type="entry name" value="METHYLTRANSFERASE"/>
    <property type="match status" value="1"/>
</dbReference>
<dbReference type="PANTHER" id="PTHR43591:SF24">
    <property type="entry name" value="2-METHOXY-6-POLYPRENYL-1,4-BENZOQUINOL METHYLASE, MITOCHONDRIAL"/>
    <property type="match status" value="1"/>
</dbReference>
<evidence type="ECO:0000313" key="3">
    <source>
        <dbReference type="Proteomes" id="UP000321533"/>
    </source>
</evidence>
<gene>
    <name evidence="2" type="ORF">FRZ67_04425</name>
</gene>
<accession>A0A5B8V507</accession>
<dbReference type="OrthoDB" id="9795634at2"/>
<evidence type="ECO:0000259" key="1">
    <source>
        <dbReference type="Pfam" id="PF08241"/>
    </source>
</evidence>
<dbReference type="AlphaFoldDB" id="A0A5B8V507"/>
<dbReference type="Gene3D" id="3.40.50.150">
    <property type="entry name" value="Vaccinia Virus protein VP39"/>
    <property type="match status" value="1"/>
</dbReference>
<dbReference type="Pfam" id="PF08241">
    <property type="entry name" value="Methyltransf_11"/>
    <property type="match status" value="1"/>
</dbReference>
<dbReference type="GO" id="GO:0008757">
    <property type="term" value="F:S-adenosylmethionine-dependent methyltransferase activity"/>
    <property type="evidence" value="ECO:0007669"/>
    <property type="project" value="InterPro"/>
</dbReference>
<name>A0A5B8V507_9BACT</name>
<dbReference type="CDD" id="cd02440">
    <property type="entry name" value="AdoMet_MTases"/>
    <property type="match status" value="1"/>
</dbReference>
<sequence>MPEENILFGGNVPANYDRYLGPFLFEPYARDMVNRIDATVIKDVLEIACGTGRVTRQLSNLFRKSANITASDFSIEMVKVAERFIDNDHVRFVQADAQSLPFEDNSFDLVVCQFGFMFVPDKPKGFSEAFRVLRKGGTLLFNTWDSLENNPATEIVNKVIIDFFKGDGPLFFKIPHGLYNASELQQLLQGAGFSNVHVQQISIEGTSPSALDIAKGFVTGTPMFGELTTLDPALLEKIINKASENVAAVFGDNPVRTPLSAWVSSAQK</sequence>
<reference evidence="2 3" key="1">
    <citation type="journal article" date="2016" name="Int. J. Syst. Evol. Microbiol.">
        <title>Panacibacter ginsenosidivorans gen. nov., sp. nov., with ginsenoside converting activity isolated from soil of a ginseng field.</title>
        <authorList>
            <person name="Siddiqi M.Z."/>
            <person name="Muhammad Shafi S."/>
            <person name="Choi K.D."/>
            <person name="Im W.T."/>
        </authorList>
    </citation>
    <scope>NUCLEOTIDE SEQUENCE [LARGE SCALE GENOMIC DNA]</scope>
    <source>
        <strain evidence="2 3">Gsoil1550</strain>
    </source>
</reference>
<dbReference type="SUPFAM" id="SSF53335">
    <property type="entry name" value="S-adenosyl-L-methionine-dependent methyltransferases"/>
    <property type="match status" value="1"/>
</dbReference>
<organism evidence="2 3">
    <name type="scientific">Panacibacter ginsenosidivorans</name>
    <dbReference type="NCBI Taxonomy" id="1813871"/>
    <lineage>
        <taxon>Bacteria</taxon>
        <taxon>Pseudomonadati</taxon>
        <taxon>Bacteroidota</taxon>
        <taxon>Chitinophagia</taxon>
        <taxon>Chitinophagales</taxon>
        <taxon>Chitinophagaceae</taxon>
        <taxon>Panacibacter</taxon>
    </lineage>
</organism>
<feature type="domain" description="Methyltransferase type 11" evidence="1">
    <location>
        <begin position="45"/>
        <end position="141"/>
    </location>
</feature>
<dbReference type="InterPro" id="IPR029063">
    <property type="entry name" value="SAM-dependent_MTases_sf"/>
</dbReference>
<dbReference type="RefSeq" id="WP_147188377.1">
    <property type="nucleotide sequence ID" value="NZ_CP042435.1"/>
</dbReference>
<keyword evidence="2" id="KW-0808">Transferase</keyword>
<dbReference type="EMBL" id="CP042435">
    <property type="protein sequence ID" value="QEC66577.1"/>
    <property type="molecule type" value="Genomic_DNA"/>
</dbReference>
<evidence type="ECO:0000313" key="2">
    <source>
        <dbReference type="EMBL" id="QEC66577.1"/>
    </source>
</evidence>